<dbReference type="AlphaFoldDB" id="A0A5B7EWF8"/>
<keyword evidence="1" id="KW-0472">Membrane</keyword>
<organism evidence="2 3">
    <name type="scientific">Portunus trituberculatus</name>
    <name type="common">Swimming crab</name>
    <name type="synonym">Neptunus trituberculatus</name>
    <dbReference type="NCBI Taxonomy" id="210409"/>
    <lineage>
        <taxon>Eukaryota</taxon>
        <taxon>Metazoa</taxon>
        <taxon>Ecdysozoa</taxon>
        <taxon>Arthropoda</taxon>
        <taxon>Crustacea</taxon>
        <taxon>Multicrustacea</taxon>
        <taxon>Malacostraca</taxon>
        <taxon>Eumalacostraca</taxon>
        <taxon>Eucarida</taxon>
        <taxon>Decapoda</taxon>
        <taxon>Pleocyemata</taxon>
        <taxon>Brachyura</taxon>
        <taxon>Eubrachyura</taxon>
        <taxon>Portunoidea</taxon>
        <taxon>Portunidae</taxon>
        <taxon>Portuninae</taxon>
        <taxon>Portunus</taxon>
    </lineage>
</organism>
<accession>A0A5B7EWF8</accession>
<keyword evidence="1" id="KW-1133">Transmembrane helix</keyword>
<dbReference type="Proteomes" id="UP000324222">
    <property type="component" value="Unassembled WGS sequence"/>
</dbReference>
<feature type="transmembrane region" description="Helical" evidence="1">
    <location>
        <begin position="160"/>
        <end position="179"/>
    </location>
</feature>
<keyword evidence="1" id="KW-0812">Transmembrane</keyword>
<keyword evidence="3" id="KW-1185">Reference proteome</keyword>
<feature type="transmembrane region" description="Helical" evidence="1">
    <location>
        <begin position="56"/>
        <end position="74"/>
    </location>
</feature>
<feature type="transmembrane region" description="Helical" evidence="1">
    <location>
        <begin position="325"/>
        <end position="344"/>
    </location>
</feature>
<feature type="transmembrane region" description="Helical" evidence="1">
    <location>
        <begin position="86"/>
        <end position="102"/>
    </location>
</feature>
<dbReference type="OrthoDB" id="6355263at2759"/>
<protein>
    <submittedName>
        <fullName evidence="2">Uncharacterized protein</fullName>
    </submittedName>
</protein>
<sequence>MKERENEGSINGAGDAYSGLLFLSLFTAAPIVLCVQVRYSYFCQVGRLGPPSPARVVRLGAIHGLATLMTVYALDRRRVVCHAQEPLMGLVVMYMIIIYFFYRGPELSSAKMFSLCGVLSGLFLAVDFQLNNKFRCRGSDQSGDEPAEEGPKWGMEAHSLWTIVYAVALFLFTLAWLLLEREVLSKKGMDTGRRLITTVSGAPGGGGEDTEALVVVANGGGGSGVLALPTVVPNAKWELYMVWFSLASLVATVALLWTDFFTTLGKVAGSPSEFARLTAGGWRCHFHWGGECGPTALYGWLMAFLHVIFLWLLGKVMATAQSMVFALATTALALPIQAAWWSLFTMGGPLGIVWHPVNGSKKGHTFSMFTPVKAPVTGYGYQVAWLPGYQGCPPPSETS</sequence>
<feature type="transmembrane region" description="Helical" evidence="1">
    <location>
        <begin position="16"/>
        <end position="35"/>
    </location>
</feature>
<name>A0A5B7EWF8_PORTR</name>
<gene>
    <name evidence="2" type="ORF">E2C01_032053</name>
</gene>
<evidence type="ECO:0000256" key="1">
    <source>
        <dbReference type="SAM" id="Phobius"/>
    </source>
</evidence>
<evidence type="ECO:0000313" key="2">
    <source>
        <dbReference type="EMBL" id="MPC38542.1"/>
    </source>
</evidence>
<dbReference type="EMBL" id="VSRR010004097">
    <property type="protein sequence ID" value="MPC38542.1"/>
    <property type="molecule type" value="Genomic_DNA"/>
</dbReference>
<feature type="transmembrane region" description="Helical" evidence="1">
    <location>
        <begin position="239"/>
        <end position="257"/>
    </location>
</feature>
<evidence type="ECO:0000313" key="3">
    <source>
        <dbReference type="Proteomes" id="UP000324222"/>
    </source>
</evidence>
<comment type="caution">
    <text evidence="2">The sequence shown here is derived from an EMBL/GenBank/DDBJ whole genome shotgun (WGS) entry which is preliminary data.</text>
</comment>
<feature type="transmembrane region" description="Helical" evidence="1">
    <location>
        <begin position="295"/>
        <end position="313"/>
    </location>
</feature>
<proteinExistence type="predicted"/>
<reference evidence="2 3" key="1">
    <citation type="submission" date="2019-05" db="EMBL/GenBank/DDBJ databases">
        <title>Another draft genome of Portunus trituberculatus and its Hox gene families provides insights of decapod evolution.</title>
        <authorList>
            <person name="Jeong J.-H."/>
            <person name="Song I."/>
            <person name="Kim S."/>
            <person name="Choi T."/>
            <person name="Kim D."/>
            <person name="Ryu S."/>
            <person name="Kim W."/>
        </authorList>
    </citation>
    <scope>NUCLEOTIDE SEQUENCE [LARGE SCALE GENOMIC DNA]</scope>
    <source>
        <tissue evidence="2">Muscle</tissue>
    </source>
</reference>